<keyword evidence="2" id="KW-1185">Reference proteome</keyword>
<proteinExistence type="predicted"/>
<organism evidence="1 2">
    <name type="scientific">Hominisplanchenecus murintestinalis</name>
    <dbReference type="NCBI Taxonomy" id="2941517"/>
    <lineage>
        <taxon>Bacteria</taxon>
        <taxon>Bacillati</taxon>
        <taxon>Bacillota</taxon>
        <taxon>Clostridia</taxon>
        <taxon>Lachnospirales</taxon>
        <taxon>Lachnospiraceae</taxon>
        <taxon>Hominisplanchenecus</taxon>
    </lineage>
</organism>
<dbReference type="EMBL" id="SRZB01000001">
    <property type="protein sequence ID" value="TGY00705.1"/>
    <property type="molecule type" value="Genomic_DNA"/>
</dbReference>
<evidence type="ECO:0000313" key="1">
    <source>
        <dbReference type="EMBL" id="TGY00705.1"/>
    </source>
</evidence>
<gene>
    <name evidence="1" type="ORF">E5357_00590</name>
</gene>
<sequence>MKVLIVSDTHRRDENLERVLEKEKPIDCLIHLGDVEGSEDYIREIAGCETHIVSGNNDFFCDLPREEEFMLGGYKVLLTHGHYYYVTVDLHEIRKMAVSRGIDLVMFGHTHRPLLEKSEETFLLNPGSLSYPRQSGRKPSYIVMESDAEGKMQFEVRFL</sequence>
<name>A0AC61R328_9FIRM</name>
<protein>
    <submittedName>
        <fullName evidence="1">Metallophosphoesterase</fullName>
    </submittedName>
</protein>
<evidence type="ECO:0000313" key="2">
    <source>
        <dbReference type="Proteomes" id="UP000307720"/>
    </source>
</evidence>
<comment type="caution">
    <text evidence="1">The sequence shown here is derived from an EMBL/GenBank/DDBJ whole genome shotgun (WGS) entry which is preliminary data.</text>
</comment>
<accession>A0AC61R328</accession>
<reference evidence="1" key="1">
    <citation type="submission" date="2019-04" db="EMBL/GenBank/DDBJ databases">
        <title>Microbes associate with the intestines of laboratory mice.</title>
        <authorList>
            <person name="Navarre W."/>
            <person name="Wong E."/>
            <person name="Huang K."/>
            <person name="Tropini C."/>
            <person name="Ng K."/>
            <person name="Yu B."/>
        </authorList>
    </citation>
    <scope>NUCLEOTIDE SEQUENCE</scope>
    <source>
        <strain evidence="1">NM72_1-8</strain>
    </source>
</reference>
<dbReference type="Proteomes" id="UP000307720">
    <property type="component" value="Unassembled WGS sequence"/>
</dbReference>